<keyword evidence="1" id="KW-0186">Copper</keyword>
<evidence type="ECO:0000313" key="4">
    <source>
        <dbReference type="Proteomes" id="UP001209878"/>
    </source>
</evidence>
<dbReference type="EC" id="1.15.1.1" evidence="1"/>
<keyword evidence="4" id="KW-1185">Reference proteome</keyword>
<name>A0AAD9NRH7_RIDPI</name>
<dbReference type="GO" id="GO:0005507">
    <property type="term" value="F:copper ion binding"/>
    <property type="evidence" value="ECO:0007669"/>
    <property type="project" value="InterPro"/>
</dbReference>
<feature type="domain" description="Superoxide dismutase copper/zinc binding" evidence="2">
    <location>
        <begin position="1"/>
        <end position="51"/>
    </location>
</feature>
<dbReference type="PANTHER" id="PTHR10003">
    <property type="entry name" value="SUPEROXIDE DISMUTASE CU-ZN -RELATED"/>
    <property type="match status" value="1"/>
</dbReference>
<keyword evidence="1" id="KW-0560">Oxidoreductase</keyword>
<dbReference type="CDD" id="cd00305">
    <property type="entry name" value="Cu-Zn_Superoxide_Dismutase"/>
    <property type="match status" value="1"/>
</dbReference>
<accession>A0AAD9NRH7</accession>
<dbReference type="InterPro" id="IPR024134">
    <property type="entry name" value="SOD_Cu/Zn_/chaperone"/>
</dbReference>
<dbReference type="Pfam" id="PF00080">
    <property type="entry name" value="Sod_Cu"/>
    <property type="match status" value="2"/>
</dbReference>
<evidence type="ECO:0000256" key="1">
    <source>
        <dbReference type="RuleBase" id="RU000393"/>
    </source>
</evidence>
<comment type="catalytic activity">
    <reaction evidence="1">
        <text>2 superoxide + 2 H(+) = H2O2 + O2</text>
        <dbReference type="Rhea" id="RHEA:20696"/>
        <dbReference type="ChEBI" id="CHEBI:15378"/>
        <dbReference type="ChEBI" id="CHEBI:15379"/>
        <dbReference type="ChEBI" id="CHEBI:16240"/>
        <dbReference type="ChEBI" id="CHEBI:18421"/>
        <dbReference type="EC" id="1.15.1.1"/>
    </reaction>
</comment>
<dbReference type="GO" id="GO:0004784">
    <property type="term" value="F:superoxide dismutase activity"/>
    <property type="evidence" value="ECO:0007669"/>
    <property type="project" value="UniProtKB-EC"/>
</dbReference>
<dbReference type="InterPro" id="IPR018152">
    <property type="entry name" value="SOD_Cu/Zn_BS"/>
</dbReference>
<evidence type="ECO:0000259" key="2">
    <source>
        <dbReference type="Pfam" id="PF00080"/>
    </source>
</evidence>
<protein>
    <recommendedName>
        <fullName evidence="1">Superoxide dismutase [Cu-Zn]</fullName>
        <ecNumber evidence="1">1.15.1.1</ecNumber>
    </recommendedName>
</protein>
<dbReference type="SUPFAM" id="SSF49329">
    <property type="entry name" value="Cu,Zn superoxide dismutase-like"/>
    <property type="match status" value="2"/>
</dbReference>
<dbReference type="InterPro" id="IPR036423">
    <property type="entry name" value="SOD-like_Cu/Zn_dom_sf"/>
</dbReference>
<gene>
    <name evidence="3" type="ORF">NP493_571g00031</name>
</gene>
<comment type="cofactor">
    <cofactor evidence="1">
        <name>Zn(2+)</name>
        <dbReference type="ChEBI" id="CHEBI:29105"/>
    </cofactor>
    <text evidence="1">Binds 1 zinc ion per subunit.</text>
</comment>
<keyword evidence="1" id="KW-0479">Metal-binding</keyword>
<organism evidence="3 4">
    <name type="scientific">Ridgeia piscesae</name>
    <name type="common">Tubeworm</name>
    <dbReference type="NCBI Taxonomy" id="27915"/>
    <lineage>
        <taxon>Eukaryota</taxon>
        <taxon>Metazoa</taxon>
        <taxon>Spiralia</taxon>
        <taxon>Lophotrochozoa</taxon>
        <taxon>Annelida</taxon>
        <taxon>Polychaeta</taxon>
        <taxon>Sedentaria</taxon>
        <taxon>Canalipalpata</taxon>
        <taxon>Sabellida</taxon>
        <taxon>Siboglinidae</taxon>
        <taxon>Ridgeia</taxon>
    </lineage>
</organism>
<comment type="cofactor">
    <cofactor evidence="1">
        <name>Cu cation</name>
        <dbReference type="ChEBI" id="CHEBI:23378"/>
    </cofactor>
    <text evidence="1">Binds 1 copper ion per subunit.</text>
</comment>
<dbReference type="PRINTS" id="PR00068">
    <property type="entry name" value="CUZNDISMTASE"/>
</dbReference>
<dbReference type="InterPro" id="IPR001424">
    <property type="entry name" value="SOD_Cu_Zn_dom"/>
</dbReference>
<evidence type="ECO:0000313" key="3">
    <source>
        <dbReference type="EMBL" id="KAK2177911.1"/>
    </source>
</evidence>
<dbReference type="Gene3D" id="2.60.40.200">
    <property type="entry name" value="Superoxide dismutase, copper/zinc binding domain"/>
    <property type="match status" value="2"/>
</dbReference>
<feature type="domain" description="Superoxide dismutase copper/zinc binding" evidence="2">
    <location>
        <begin position="76"/>
        <end position="215"/>
    </location>
</feature>
<keyword evidence="1" id="KW-0862">Zinc</keyword>
<dbReference type="EMBL" id="JAODUO010000571">
    <property type="protein sequence ID" value="KAK2177911.1"/>
    <property type="molecule type" value="Genomic_DNA"/>
</dbReference>
<comment type="caution">
    <text evidence="3">The sequence shown here is derived from an EMBL/GenBank/DDBJ whole genome shotgun (WGS) entry which is preliminary data.</text>
</comment>
<dbReference type="Proteomes" id="UP001209878">
    <property type="component" value="Unassembled WGS sequence"/>
</dbReference>
<dbReference type="PROSITE" id="PS00332">
    <property type="entry name" value="SOD_CU_ZN_2"/>
    <property type="match status" value="2"/>
</dbReference>
<sequence>MTDHKVSLVGPQTIIGRSLVIHRYEDDLGRGGYRSSRITGHAGSRLGCCIIERQKTEFIYARCYMYSDTGEPDQDVEGVISLKQSVHGGPTEIVVDLDGFDPDDDDFYHAFHVHERGRLGRRCLNAGGHFNPEGRRHGAPWHADRHVGDLGNIRENEKGEVKMTIIDRRVSLVGANSVIEKSMVVHAREDDMGLGGFPDSKSTGHAGPRLACCIIEESSEAG</sequence>
<comment type="similarity">
    <text evidence="1">Belongs to the Cu-Zn superoxide dismutase family.</text>
</comment>
<reference evidence="3" key="1">
    <citation type="journal article" date="2023" name="Mol. Biol. Evol.">
        <title>Third-Generation Sequencing Reveals the Adaptive Role of the Epigenome in Three Deep-Sea Polychaetes.</title>
        <authorList>
            <person name="Perez M."/>
            <person name="Aroh O."/>
            <person name="Sun Y."/>
            <person name="Lan Y."/>
            <person name="Juniper S.K."/>
            <person name="Young C.R."/>
            <person name="Angers B."/>
            <person name="Qian P.Y."/>
        </authorList>
    </citation>
    <scope>NUCLEOTIDE SEQUENCE</scope>
    <source>
        <strain evidence="3">R07B-5</strain>
    </source>
</reference>
<comment type="function">
    <text evidence="1">Destroys radicals which are normally produced within the cells and which are toxic to biological systems.</text>
</comment>
<dbReference type="AlphaFoldDB" id="A0AAD9NRH7"/>
<proteinExistence type="inferred from homology"/>